<keyword evidence="2" id="KW-1133">Transmembrane helix</keyword>
<dbReference type="Gene3D" id="2.60.40.1120">
    <property type="entry name" value="Carboxypeptidase-like, regulatory domain"/>
    <property type="match status" value="1"/>
</dbReference>
<accession>A0A367GLZ0</accession>
<organism evidence="3 4">
    <name type="scientific">Mucilaginibacter hurinus</name>
    <dbReference type="NCBI Taxonomy" id="2201324"/>
    <lineage>
        <taxon>Bacteria</taxon>
        <taxon>Pseudomonadati</taxon>
        <taxon>Bacteroidota</taxon>
        <taxon>Sphingobacteriia</taxon>
        <taxon>Sphingobacteriales</taxon>
        <taxon>Sphingobacteriaceae</taxon>
        <taxon>Mucilaginibacter</taxon>
    </lineage>
</organism>
<keyword evidence="2" id="KW-0812">Transmembrane</keyword>
<evidence type="ECO:0000256" key="1">
    <source>
        <dbReference type="SAM" id="MobiDB-lite"/>
    </source>
</evidence>
<dbReference type="RefSeq" id="WP_114005463.1">
    <property type="nucleotide sequence ID" value="NZ_QGDC01000006.1"/>
</dbReference>
<dbReference type="AlphaFoldDB" id="A0A367GLZ0"/>
<evidence type="ECO:0000256" key="2">
    <source>
        <dbReference type="SAM" id="Phobius"/>
    </source>
</evidence>
<evidence type="ECO:0000313" key="4">
    <source>
        <dbReference type="Proteomes" id="UP000253209"/>
    </source>
</evidence>
<dbReference type="Proteomes" id="UP000253209">
    <property type="component" value="Unassembled WGS sequence"/>
</dbReference>
<dbReference type="InterPro" id="IPR008969">
    <property type="entry name" value="CarboxyPept-like_regulatory"/>
</dbReference>
<comment type="caution">
    <text evidence="3">The sequence shown here is derived from an EMBL/GenBank/DDBJ whole genome shotgun (WGS) entry which is preliminary data.</text>
</comment>
<dbReference type="EMBL" id="QGDC01000006">
    <property type="protein sequence ID" value="RCH54479.1"/>
    <property type="molecule type" value="Genomic_DNA"/>
</dbReference>
<gene>
    <name evidence="3" type="ORF">DJ568_11680</name>
</gene>
<dbReference type="SUPFAM" id="SSF49464">
    <property type="entry name" value="Carboxypeptidase regulatory domain-like"/>
    <property type="match status" value="1"/>
</dbReference>
<sequence>MSKPTDISKQIGKYLKGELDGRAMHRLERQAQDDPFIMDALDGYAVAGSSQQVNLAELGTRLQQRVQLPPARIVRWRNLSIAASLVAALLVIAGIWVATDKREKEQKTLAQKAESEILQPQQLPPASDSATEPVTDQDNVVAQEPLIAARRPGSARGTANMKVAVIADANANAGAGYNKLPDSVASLEELIVLNYDKAVRQDDKSPGAIDSANMAMPGRSVAAAQQHAAERAMESETKTSKMLSGVITGAGGPLPGARVRLKGTDITSVTDIRGRFSLPADPPKSLVLDVDMIGYLNKQVKVNTKDSVVIAMKPKQVIGGGVITGYGEAQCCWDVYEKYLKDNAVSPDGKAGVVKLTFKVNPDNSLSDFKILKGLSEATDSKAIEIIKNGPPWVHDPSGKPQKVTLRIKFVASK</sequence>
<name>A0A367GLZ0_9SPHI</name>
<dbReference type="Pfam" id="PF13715">
    <property type="entry name" value="CarbopepD_reg_2"/>
    <property type="match status" value="1"/>
</dbReference>
<keyword evidence="2" id="KW-0472">Membrane</keyword>
<protein>
    <submittedName>
        <fullName evidence="3">Uncharacterized protein</fullName>
    </submittedName>
</protein>
<feature type="transmembrane region" description="Helical" evidence="2">
    <location>
        <begin position="79"/>
        <end position="98"/>
    </location>
</feature>
<dbReference type="OrthoDB" id="1112758at2"/>
<evidence type="ECO:0000313" key="3">
    <source>
        <dbReference type="EMBL" id="RCH54479.1"/>
    </source>
</evidence>
<proteinExistence type="predicted"/>
<feature type="region of interest" description="Disordered" evidence="1">
    <location>
        <begin position="112"/>
        <end position="133"/>
    </location>
</feature>
<reference evidence="3 4" key="1">
    <citation type="submission" date="2018-05" db="EMBL/GenBank/DDBJ databases">
        <title>Mucilaginibacter hurinus sp. nov., isolated from briquette warehouse soil.</title>
        <authorList>
            <person name="Choi L."/>
        </authorList>
    </citation>
    <scope>NUCLEOTIDE SEQUENCE [LARGE SCALE GENOMIC DNA]</scope>
    <source>
        <strain evidence="3 4">ZR32</strain>
    </source>
</reference>
<keyword evidence="4" id="KW-1185">Reference proteome</keyword>